<feature type="region of interest" description="Disordered" evidence="1">
    <location>
        <begin position="150"/>
        <end position="191"/>
    </location>
</feature>
<dbReference type="InterPro" id="IPR007499">
    <property type="entry name" value="ERF_bacteria_virus"/>
</dbReference>
<accession>A0A8S5MXT2</accession>
<evidence type="ECO:0000256" key="1">
    <source>
        <dbReference type="SAM" id="MobiDB-lite"/>
    </source>
</evidence>
<protein>
    <submittedName>
        <fullName evidence="2">ERF superfamily protein</fullName>
    </submittedName>
</protein>
<dbReference type="EMBL" id="BK015012">
    <property type="protein sequence ID" value="DAD87008.1"/>
    <property type="molecule type" value="Genomic_DNA"/>
</dbReference>
<name>A0A8S5MXT2_9CAUD</name>
<organism evidence="2">
    <name type="scientific">Myoviridae sp. ctRRy11</name>
    <dbReference type="NCBI Taxonomy" id="2826651"/>
    <lineage>
        <taxon>Viruses</taxon>
        <taxon>Duplodnaviria</taxon>
        <taxon>Heunggongvirae</taxon>
        <taxon>Uroviricota</taxon>
        <taxon>Caudoviricetes</taxon>
    </lineage>
</organism>
<dbReference type="Pfam" id="PF04404">
    <property type="entry name" value="ERF"/>
    <property type="match status" value="1"/>
</dbReference>
<proteinExistence type="predicted"/>
<feature type="compositionally biased region" description="Basic and acidic residues" evidence="1">
    <location>
        <begin position="162"/>
        <end position="172"/>
    </location>
</feature>
<sequence>MAEKETAVKTAEKKTVKETLNLYQKINEVKKVVKTFQKDAKTEGSGSYKYISGTQILSAIKDKMEELQLLLLPVSTEHQHHEIFNYTTRSGQKTDFIVIGKIIYEWINAENPEERQRVEWQYYGEQGDISKAFGSGLTYSERYVLLKSLGVPTDDEDPDAQTEDKSQNKNDNQKTTQTTAPETESKYKRVEKLAKSNGFTMEQVKEWVKKKYKKAIAINSLSDEQYDELTSALDNGSNE</sequence>
<reference evidence="2" key="1">
    <citation type="journal article" date="2021" name="Proc. Natl. Acad. Sci. U.S.A.">
        <title>A Catalog of Tens of Thousands of Viruses from Human Metagenomes Reveals Hidden Associations with Chronic Diseases.</title>
        <authorList>
            <person name="Tisza M.J."/>
            <person name="Buck C.B."/>
        </authorList>
    </citation>
    <scope>NUCLEOTIDE SEQUENCE</scope>
    <source>
        <strain evidence="2">CtRRy11</strain>
    </source>
</reference>
<evidence type="ECO:0000313" key="2">
    <source>
        <dbReference type="EMBL" id="DAD87008.1"/>
    </source>
</evidence>